<dbReference type="GeneID" id="129338061"/>
<evidence type="ECO:0000256" key="10">
    <source>
        <dbReference type="SAM" id="MobiDB-lite"/>
    </source>
</evidence>
<dbReference type="PANTHER" id="PTHR11243">
    <property type="entry name" value="GROWTH FACTOR RECEPTOR-BOUND PROTEIN"/>
    <property type="match status" value="1"/>
</dbReference>
<dbReference type="SUPFAM" id="SSF50729">
    <property type="entry name" value="PH domain-like"/>
    <property type="match status" value="1"/>
</dbReference>
<dbReference type="SUPFAM" id="SSF54236">
    <property type="entry name" value="Ubiquitin-like"/>
    <property type="match status" value="1"/>
</dbReference>
<dbReference type="GO" id="GO:0007165">
    <property type="term" value="P:signal transduction"/>
    <property type="evidence" value="ECO:0007669"/>
    <property type="project" value="InterPro"/>
</dbReference>
<dbReference type="Pfam" id="PF21989">
    <property type="entry name" value="RA_2"/>
    <property type="match status" value="1"/>
</dbReference>
<feature type="compositionally biased region" description="Polar residues" evidence="10">
    <location>
        <begin position="525"/>
        <end position="542"/>
    </location>
</feature>
<evidence type="ECO:0000256" key="1">
    <source>
        <dbReference type="ARBA" id="ARBA00004202"/>
    </source>
</evidence>
<gene>
    <name evidence="14" type="primary">APBB1IP</name>
</gene>
<reference evidence="14" key="1">
    <citation type="submission" date="2025-08" db="UniProtKB">
        <authorList>
            <consortium name="RefSeq"/>
        </authorList>
    </citation>
    <scope>IDENTIFICATION</scope>
    <source>
        <tissue evidence="14">Blood</tissue>
    </source>
</reference>
<protein>
    <recommendedName>
        <fullName evidence="8">Amyloid beta A4 precursor protein-binding family B member 1-interacting protein</fullName>
    </recommendedName>
    <alternativeName>
        <fullName evidence="9">APBB1-interacting protein 1</fullName>
    </alternativeName>
</protein>
<dbReference type="Proteomes" id="UP001190640">
    <property type="component" value="Chromosome 11"/>
</dbReference>
<dbReference type="GO" id="GO:0005886">
    <property type="term" value="C:plasma membrane"/>
    <property type="evidence" value="ECO:0007669"/>
    <property type="project" value="UniProtKB-SubCell"/>
</dbReference>
<feature type="compositionally biased region" description="Polar residues" evidence="10">
    <location>
        <begin position="486"/>
        <end position="502"/>
    </location>
</feature>
<evidence type="ECO:0000256" key="5">
    <source>
        <dbReference type="ARBA" id="ARBA00023136"/>
    </source>
</evidence>
<dbReference type="CDD" id="cd16137">
    <property type="entry name" value="RA_MRL_RIAM"/>
    <property type="match status" value="1"/>
</dbReference>
<keyword evidence="6" id="KW-0206">Cytoskeleton</keyword>
<evidence type="ECO:0000256" key="2">
    <source>
        <dbReference type="ARBA" id="ARBA00004245"/>
    </source>
</evidence>
<dbReference type="InterPro" id="IPR039664">
    <property type="entry name" value="GRB/APBB1IP"/>
</dbReference>
<feature type="compositionally biased region" description="Polar residues" evidence="10">
    <location>
        <begin position="444"/>
        <end position="471"/>
    </location>
</feature>
<comment type="subcellular location">
    <subcellularLocation>
        <location evidence="1">Cell membrane</location>
        <topology evidence="1">Peripheral membrane protein</topology>
    </subcellularLocation>
    <subcellularLocation>
        <location evidence="2">Cytoplasm</location>
        <location evidence="2">Cytoskeleton</location>
    </subcellularLocation>
</comment>
<dbReference type="Gene3D" id="2.30.29.30">
    <property type="entry name" value="Pleckstrin-homology domain (PH domain)/Phosphotyrosine-binding domain (PTB)"/>
    <property type="match status" value="1"/>
</dbReference>
<evidence type="ECO:0000256" key="6">
    <source>
        <dbReference type="ARBA" id="ARBA00023212"/>
    </source>
</evidence>
<name>A0AA97L9L2_EUBMA</name>
<proteinExistence type="inferred from homology"/>
<dbReference type="GO" id="GO:0005829">
    <property type="term" value="C:cytosol"/>
    <property type="evidence" value="ECO:0007669"/>
    <property type="project" value="TreeGrafter"/>
</dbReference>
<dbReference type="AlphaFoldDB" id="A0AA97L9L2"/>
<dbReference type="InterPro" id="IPR011993">
    <property type="entry name" value="PH-like_dom_sf"/>
</dbReference>
<feature type="compositionally biased region" description="Basic and acidic residues" evidence="10">
    <location>
        <begin position="82"/>
        <end position="92"/>
    </location>
</feature>
<sequence length="666" mass="74072">MEQACEDIDQMFSNLLGEMDLLTQSLDVEIGPPPSAKTPNEEFNFAVGFKDLNESLNTLEDTDLDALMADLVADISEVEKKTTFQDQRDASHRQPSPTTLPPPSAASTYDTQLYVTVENDLPPPPVDLAFHPPLPPSPLPPPPTKSLTQEEQEAQAKADKIKLALEKLKEAKVKKLVVKVHMKDNSTKSLMVDERQTARDVLDNLFEKTHCDCRVDWCLYEIYTELQIERFFEDHENVIEILSDWTRDTENKVLFLDKNEKCAVFKNPQNFYLANKGKNESKEMNEKSKEALLEESFCGTSVIVPELEGVLYLKEDGKKSWKRRYFLLRASGIYYVPKGKTKTSRDLACFIQFENVNVYYGVQFKVKYKAPTDYCFVLKHPQIQKESQYIKYLCCDDKQTLHQWVTGIRIAKYGKTLYDNYKCALQKAGLTSQWGKLGKAEPTTAATSSPKGRTHANGQIPQATTRATSDSSESRKPTEIPKANKSDSISNPTPVPLLTTSQLKHHRKPGGMQPPPPPQRRCSAITASSSVPTSTQRASTAFASDPAEFPPPPELIPPPPELADLPPPPPDFYDAPPDFVPPPPPSVTNGSPELPPPPPSVSAPSLPPAVRKKIVLPPPPKRHEGSRGQGGEAKENESHPTGDATGQGDFMSDLMRALQKKRGETS</sequence>
<feature type="compositionally biased region" description="Basic and acidic residues" evidence="10">
    <location>
        <begin position="621"/>
        <end position="640"/>
    </location>
</feature>
<feature type="domain" description="PH" evidence="11">
    <location>
        <begin position="304"/>
        <end position="413"/>
    </location>
</feature>
<dbReference type="FunFam" id="2.30.29.30:FF:000048">
    <property type="entry name" value="Ras association (RalGDS/AF-6) and pleckstrin homology domains 1"/>
    <property type="match status" value="1"/>
</dbReference>
<organism evidence="13 14">
    <name type="scientific">Eublepharis macularius</name>
    <name type="common">Leopard gecko</name>
    <name type="synonym">Cyrtodactylus macularius</name>
    <dbReference type="NCBI Taxonomy" id="481883"/>
    <lineage>
        <taxon>Eukaryota</taxon>
        <taxon>Metazoa</taxon>
        <taxon>Chordata</taxon>
        <taxon>Craniata</taxon>
        <taxon>Vertebrata</taxon>
        <taxon>Euteleostomi</taxon>
        <taxon>Lepidosauria</taxon>
        <taxon>Squamata</taxon>
        <taxon>Bifurcata</taxon>
        <taxon>Gekkota</taxon>
        <taxon>Eublepharidae</taxon>
        <taxon>Eublepharinae</taxon>
        <taxon>Eublepharis</taxon>
    </lineage>
</organism>
<evidence type="ECO:0000256" key="4">
    <source>
        <dbReference type="ARBA" id="ARBA00022490"/>
    </source>
</evidence>
<feature type="compositionally biased region" description="Pro residues" evidence="10">
    <location>
        <begin position="593"/>
        <end position="607"/>
    </location>
</feature>
<dbReference type="InterPro" id="IPR001849">
    <property type="entry name" value="PH_domain"/>
</dbReference>
<evidence type="ECO:0000313" key="13">
    <source>
        <dbReference type="Proteomes" id="UP001190640"/>
    </source>
</evidence>
<dbReference type="PROSITE" id="PS50200">
    <property type="entry name" value="RA"/>
    <property type="match status" value="1"/>
</dbReference>
<evidence type="ECO:0000313" key="14">
    <source>
        <dbReference type="RefSeq" id="XP_054848120.1"/>
    </source>
</evidence>
<dbReference type="InterPro" id="IPR000159">
    <property type="entry name" value="RA_dom"/>
</dbReference>
<dbReference type="SMART" id="SM00233">
    <property type="entry name" value="PH"/>
    <property type="match status" value="1"/>
</dbReference>
<dbReference type="SMART" id="SM00314">
    <property type="entry name" value="RA"/>
    <property type="match status" value="1"/>
</dbReference>
<evidence type="ECO:0000256" key="7">
    <source>
        <dbReference type="ARBA" id="ARBA00038382"/>
    </source>
</evidence>
<dbReference type="Pfam" id="PF00169">
    <property type="entry name" value="PH"/>
    <property type="match status" value="1"/>
</dbReference>
<keyword evidence="3" id="KW-1003">Cell membrane</keyword>
<keyword evidence="5" id="KW-0472">Membrane</keyword>
<dbReference type="InterPro" id="IPR029071">
    <property type="entry name" value="Ubiquitin-like_domsf"/>
</dbReference>
<dbReference type="InterPro" id="IPR039665">
    <property type="entry name" value="PH_APBB1IP"/>
</dbReference>
<evidence type="ECO:0000256" key="3">
    <source>
        <dbReference type="ARBA" id="ARBA00022475"/>
    </source>
</evidence>
<feature type="compositionally biased region" description="Pro residues" evidence="10">
    <location>
        <begin position="548"/>
        <end position="571"/>
    </location>
</feature>
<dbReference type="Gene3D" id="3.10.20.90">
    <property type="entry name" value="Phosphatidylinositol 3-kinase Catalytic Subunit, Chain A, domain 1"/>
    <property type="match status" value="1"/>
</dbReference>
<feature type="region of interest" description="Disordered" evidence="10">
    <location>
        <begin position="82"/>
        <end position="156"/>
    </location>
</feature>
<dbReference type="CTD" id="54518"/>
<evidence type="ECO:0000256" key="9">
    <source>
        <dbReference type="ARBA" id="ARBA00042746"/>
    </source>
</evidence>
<evidence type="ECO:0000259" key="12">
    <source>
        <dbReference type="PROSITE" id="PS50200"/>
    </source>
</evidence>
<comment type="similarity">
    <text evidence="7">Belongs to the MRL family.</text>
</comment>
<dbReference type="FunFam" id="3.10.20.90:FF:000124">
    <property type="entry name" value="amyloid beta A4 precursor protein-binding family B member 1-interacting protein-like"/>
    <property type="match status" value="1"/>
</dbReference>
<feature type="compositionally biased region" description="Pro residues" evidence="10">
    <location>
        <begin position="121"/>
        <end position="144"/>
    </location>
</feature>
<dbReference type="PROSITE" id="PS50003">
    <property type="entry name" value="PH_DOMAIN"/>
    <property type="match status" value="1"/>
</dbReference>
<dbReference type="RefSeq" id="XP_054848120.1">
    <property type="nucleotide sequence ID" value="XM_054992145.1"/>
</dbReference>
<evidence type="ECO:0000256" key="8">
    <source>
        <dbReference type="ARBA" id="ARBA00040699"/>
    </source>
</evidence>
<dbReference type="CDD" id="cd01259">
    <property type="entry name" value="PH_APBB1IP"/>
    <property type="match status" value="1"/>
</dbReference>
<dbReference type="PANTHER" id="PTHR11243:SF14">
    <property type="entry name" value="AMYLOID BETA A4 PRECURSOR PROTEIN-BINDING FAMILY B MEMBER 1-INTERACTING PROTEIN"/>
    <property type="match status" value="1"/>
</dbReference>
<keyword evidence="13" id="KW-1185">Reference proteome</keyword>
<dbReference type="KEGG" id="emc:129338061"/>
<accession>A0AA97L9L2</accession>
<feature type="region of interest" description="Disordered" evidence="10">
    <location>
        <begin position="437"/>
        <end position="666"/>
    </location>
</feature>
<evidence type="ECO:0000259" key="11">
    <source>
        <dbReference type="PROSITE" id="PS50003"/>
    </source>
</evidence>
<dbReference type="GO" id="GO:0005856">
    <property type="term" value="C:cytoskeleton"/>
    <property type="evidence" value="ECO:0007669"/>
    <property type="project" value="UniProtKB-SubCell"/>
</dbReference>
<feature type="compositionally biased region" description="Basic and acidic residues" evidence="10">
    <location>
        <begin position="472"/>
        <end position="485"/>
    </location>
</feature>
<keyword evidence="4" id="KW-0963">Cytoplasm</keyword>
<feature type="domain" description="Ras-associating" evidence="12">
    <location>
        <begin position="174"/>
        <end position="261"/>
    </location>
</feature>